<dbReference type="Gene3D" id="3.30.70.3040">
    <property type="match status" value="1"/>
</dbReference>
<comment type="function">
    <text evidence="12">Part of the ABC transporter FtsEX involved in cellular division.</text>
</comment>
<dbReference type="PIRSF" id="PIRSF003097">
    <property type="entry name" value="FtsX"/>
    <property type="match status" value="1"/>
</dbReference>
<evidence type="ECO:0000256" key="3">
    <source>
        <dbReference type="ARBA" id="ARBA00011160"/>
    </source>
</evidence>
<accession>A0A370DD41</accession>
<comment type="caution">
    <text evidence="16">The sequence shown here is derived from an EMBL/GenBank/DDBJ whole genome shotgun (WGS) entry which is preliminary data.</text>
</comment>
<evidence type="ECO:0000259" key="15">
    <source>
        <dbReference type="Pfam" id="PF18075"/>
    </source>
</evidence>
<dbReference type="AlphaFoldDB" id="A0A370DD41"/>
<evidence type="ECO:0000313" key="16">
    <source>
        <dbReference type="EMBL" id="RDH82207.1"/>
    </source>
</evidence>
<comment type="subcellular location">
    <subcellularLocation>
        <location evidence="1">Cell inner membrane</location>
        <topology evidence="1">Multi-pass membrane protein</topology>
    </subcellularLocation>
</comment>
<reference evidence="16 17" key="1">
    <citation type="journal article" date="2018" name="ISME J.">
        <title>Endosymbiont genomes yield clues of tubeworm success.</title>
        <authorList>
            <person name="Li Y."/>
            <person name="Liles M.R."/>
            <person name="Halanych K.M."/>
        </authorList>
    </citation>
    <scope>NUCLEOTIDE SEQUENCE [LARGE SCALE GENOMIC DNA]</scope>
    <source>
        <strain evidence="16">A1462</strain>
    </source>
</reference>
<dbReference type="InterPro" id="IPR003838">
    <property type="entry name" value="ABC3_permease_C"/>
</dbReference>
<dbReference type="GO" id="GO:0051301">
    <property type="term" value="P:cell division"/>
    <property type="evidence" value="ECO:0007669"/>
    <property type="project" value="UniProtKB-KW"/>
</dbReference>
<keyword evidence="11 12" id="KW-0131">Cell cycle</keyword>
<dbReference type="InterPro" id="IPR047590">
    <property type="entry name" value="FtsX_proteobact-type"/>
</dbReference>
<evidence type="ECO:0000256" key="4">
    <source>
        <dbReference type="ARBA" id="ARBA00021907"/>
    </source>
</evidence>
<evidence type="ECO:0000256" key="2">
    <source>
        <dbReference type="ARBA" id="ARBA00007379"/>
    </source>
</evidence>
<proteinExistence type="inferred from homology"/>
<evidence type="ECO:0000256" key="12">
    <source>
        <dbReference type="PIRNR" id="PIRNR003097"/>
    </source>
</evidence>
<evidence type="ECO:0000256" key="1">
    <source>
        <dbReference type="ARBA" id="ARBA00004429"/>
    </source>
</evidence>
<feature type="domain" description="ABC3 transporter permease C-terminal" evidence="14">
    <location>
        <begin position="195"/>
        <end position="310"/>
    </location>
</feature>
<keyword evidence="5 12" id="KW-1003">Cell membrane</keyword>
<name>A0A370DD41_9GAMM</name>
<dbReference type="InterPro" id="IPR040690">
    <property type="entry name" value="FtsX_ECD"/>
</dbReference>
<feature type="domain" description="FtsX extracellular" evidence="15">
    <location>
        <begin position="78"/>
        <end position="157"/>
    </location>
</feature>
<evidence type="ECO:0000256" key="9">
    <source>
        <dbReference type="ARBA" id="ARBA00022989"/>
    </source>
</evidence>
<comment type="subunit">
    <text evidence="3">Forms a membrane-associated complex with FtsE.</text>
</comment>
<evidence type="ECO:0000259" key="14">
    <source>
        <dbReference type="Pfam" id="PF02687"/>
    </source>
</evidence>
<dbReference type="NCBIfam" id="TIGR00439">
    <property type="entry name" value="FtsX_Gneg"/>
    <property type="match status" value="1"/>
</dbReference>
<feature type="transmembrane region" description="Helical" evidence="13">
    <location>
        <begin position="188"/>
        <end position="209"/>
    </location>
</feature>
<feature type="transmembrane region" description="Helical" evidence="13">
    <location>
        <begin position="40"/>
        <end position="63"/>
    </location>
</feature>
<dbReference type="Pfam" id="PF02687">
    <property type="entry name" value="FtsX"/>
    <property type="match status" value="1"/>
</dbReference>
<evidence type="ECO:0000256" key="7">
    <source>
        <dbReference type="ARBA" id="ARBA00022618"/>
    </source>
</evidence>
<dbReference type="Pfam" id="PF18075">
    <property type="entry name" value="FtsX_ECD"/>
    <property type="match status" value="1"/>
</dbReference>
<dbReference type="EMBL" id="QFXE01000021">
    <property type="protein sequence ID" value="RDH82207.1"/>
    <property type="molecule type" value="Genomic_DNA"/>
</dbReference>
<evidence type="ECO:0000256" key="13">
    <source>
        <dbReference type="SAM" id="Phobius"/>
    </source>
</evidence>
<evidence type="ECO:0000256" key="10">
    <source>
        <dbReference type="ARBA" id="ARBA00023136"/>
    </source>
</evidence>
<keyword evidence="6 12" id="KW-0997">Cell inner membrane</keyword>
<dbReference type="GO" id="GO:0005886">
    <property type="term" value="C:plasma membrane"/>
    <property type="evidence" value="ECO:0007669"/>
    <property type="project" value="UniProtKB-SubCell"/>
</dbReference>
<dbReference type="GO" id="GO:0032153">
    <property type="term" value="C:cell division site"/>
    <property type="evidence" value="ECO:0007669"/>
    <property type="project" value="TreeGrafter"/>
</dbReference>
<keyword evidence="9 13" id="KW-1133">Transmembrane helix</keyword>
<dbReference type="Proteomes" id="UP000254771">
    <property type="component" value="Unassembled WGS sequence"/>
</dbReference>
<feature type="transmembrane region" description="Helical" evidence="13">
    <location>
        <begin position="245"/>
        <end position="268"/>
    </location>
</feature>
<feature type="transmembrane region" description="Helical" evidence="13">
    <location>
        <begin position="288"/>
        <end position="310"/>
    </location>
</feature>
<evidence type="ECO:0000256" key="6">
    <source>
        <dbReference type="ARBA" id="ARBA00022519"/>
    </source>
</evidence>
<evidence type="ECO:0000256" key="11">
    <source>
        <dbReference type="ARBA" id="ARBA00023306"/>
    </source>
</evidence>
<evidence type="ECO:0000313" key="17">
    <source>
        <dbReference type="Proteomes" id="UP000254771"/>
    </source>
</evidence>
<keyword evidence="10 12" id="KW-0472">Membrane</keyword>
<evidence type="ECO:0000256" key="8">
    <source>
        <dbReference type="ARBA" id="ARBA00022692"/>
    </source>
</evidence>
<dbReference type="InterPro" id="IPR004513">
    <property type="entry name" value="FtsX"/>
</dbReference>
<dbReference type="PANTHER" id="PTHR47755">
    <property type="entry name" value="CELL DIVISION PROTEIN FTSX"/>
    <property type="match status" value="1"/>
</dbReference>
<dbReference type="PANTHER" id="PTHR47755:SF1">
    <property type="entry name" value="CELL DIVISION PROTEIN FTSX"/>
    <property type="match status" value="1"/>
</dbReference>
<keyword evidence="17" id="KW-1185">Reference proteome</keyword>
<keyword evidence="7 12" id="KW-0132">Cell division</keyword>
<comment type="similarity">
    <text evidence="2 12">Belongs to the ABC-4 integral membrane protein family. FtsX subfamily.</text>
</comment>
<organism evidence="16 17">
    <name type="scientific">endosymbiont of Escarpia spicata</name>
    <dbReference type="NCBI Taxonomy" id="2200908"/>
    <lineage>
        <taxon>Bacteria</taxon>
        <taxon>Pseudomonadati</taxon>
        <taxon>Pseudomonadota</taxon>
        <taxon>Gammaproteobacteria</taxon>
        <taxon>sulfur-oxidizing symbionts</taxon>
    </lineage>
</organism>
<sequence>MSKGRNNAMRRRPGFRPDIWLQRHLQVALASLGRLTNTPLGTLMTAAVIGIALALPIGLHVLLNNLQNVSGGWESGASISLFLKQEISDKQATALSKKLRLHQRIESIQVIPKASAMAEFRRLSGFGDALEALDSNPLPALLVILPKSDYSTPETAQLLVRELGLLPEADIVQLDLQWVRRLQAITEIAQRAVLVLATLLGLAVLLIIGNTIRLEIQNRHAEIEITKLIGATNGFIRRPFLYTGLWYGLFGGIIAWLLVAISILLISGPVAQLAMLYQSAFDLSSLDITTTLLLLTGSAGLGLLGSWIAVGRHLSAIEPS</sequence>
<protein>
    <recommendedName>
        <fullName evidence="4 12">Cell division protein FtsX</fullName>
    </recommendedName>
</protein>
<keyword evidence="8 13" id="KW-0812">Transmembrane</keyword>
<evidence type="ECO:0000256" key="5">
    <source>
        <dbReference type="ARBA" id="ARBA00022475"/>
    </source>
</evidence>
<gene>
    <name evidence="16" type="ORF">DIZ78_17510</name>
</gene>